<organism evidence="1">
    <name type="scientific">Daucus carota subsp. sativus</name>
    <name type="common">Carrot</name>
    <dbReference type="NCBI Taxonomy" id="79200"/>
    <lineage>
        <taxon>Eukaryota</taxon>
        <taxon>Viridiplantae</taxon>
        <taxon>Streptophyta</taxon>
        <taxon>Embryophyta</taxon>
        <taxon>Tracheophyta</taxon>
        <taxon>Spermatophyta</taxon>
        <taxon>Magnoliopsida</taxon>
        <taxon>eudicotyledons</taxon>
        <taxon>Gunneridae</taxon>
        <taxon>Pentapetalae</taxon>
        <taxon>asterids</taxon>
        <taxon>campanulids</taxon>
        <taxon>Apiales</taxon>
        <taxon>Apiaceae</taxon>
        <taxon>Apioideae</taxon>
        <taxon>Scandiceae</taxon>
        <taxon>Daucinae</taxon>
        <taxon>Daucus</taxon>
        <taxon>Daucus sect. Daucus</taxon>
    </lineage>
</organism>
<accession>A0A166DFA8</accession>
<gene>
    <name evidence="1" type="ORF">DCAR_006027</name>
</gene>
<protein>
    <submittedName>
        <fullName evidence="1">Uncharacterized protein</fullName>
    </submittedName>
</protein>
<evidence type="ECO:0000313" key="1">
    <source>
        <dbReference type="EMBL" id="KZN05190.1"/>
    </source>
</evidence>
<comment type="caution">
    <text evidence="1">The sequence shown here is derived from an EMBL/GenBank/DDBJ whole genome shotgun (WGS) entry which is preliminary data.</text>
</comment>
<sequence length="74" mass="8368">MHTEQKEGSDAERNGEGDKITRNWSLLKSSPELVAGQTRILRKGHTYLAYAYKVAKLGQHCARCFDSSLYAPQR</sequence>
<name>A0A166DFA8_DAUCS</name>
<dbReference type="Gramene" id="KZN05190">
    <property type="protein sequence ID" value="KZN05190"/>
    <property type="gene ID" value="DCAR_006027"/>
</dbReference>
<dbReference type="AlphaFoldDB" id="A0A166DFA8"/>
<reference evidence="1" key="1">
    <citation type="journal article" date="2016" name="Nat. Genet.">
        <title>A high-quality carrot genome assembly provides new insights into carotenoid accumulation and asterid genome evolution.</title>
        <authorList>
            <person name="Iorizzo M."/>
            <person name="Ellison S."/>
            <person name="Senalik D."/>
            <person name="Zeng P."/>
            <person name="Satapoomin P."/>
            <person name="Huang J."/>
            <person name="Bowman M."/>
            <person name="Iovene M."/>
            <person name="Sanseverino W."/>
            <person name="Cavagnaro P."/>
            <person name="Yildiz M."/>
            <person name="Macko-Podgorni A."/>
            <person name="Moranska E."/>
            <person name="Grzebelus E."/>
            <person name="Grzebelus D."/>
            <person name="Ashrafi H."/>
            <person name="Zheng Z."/>
            <person name="Cheng S."/>
            <person name="Spooner D."/>
            <person name="Van Deynze A."/>
            <person name="Simon P."/>
        </authorList>
    </citation>
    <scope>NUCLEOTIDE SEQUENCE [LARGE SCALE GENOMIC DNA]</scope>
    <source>
        <tissue evidence="1">Leaf</tissue>
    </source>
</reference>
<proteinExistence type="predicted"/>
<dbReference type="EMBL" id="LNRQ01000002">
    <property type="protein sequence ID" value="KZN05190.1"/>
    <property type="molecule type" value="Genomic_DNA"/>
</dbReference>